<dbReference type="SUPFAM" id="SSF141868">
    <property type="entry name" value="EAL domain-like"/>
    <property type="match status" value="1"/>
</dbReference>
<proteinExistence type="predicted"/>
<dbReference type="InterPro" id="IPR035919">
    <property type="entry name" value="EAL_sf"/>
</dbReference>
<organism evidence="2 3">
    <name type="scientific">Citrobacter meridianamericanus</name>
    <dbReference type="NCBI Taxonomy" id="2894201"/>
    <lineage>
        <taxon>Bacteria</taxon>
        <taxon>Pseudomonadati</taxon>
        <taxon>Pseudomonadota</taxon>
        <taxon>Gammaproteobacteria</taxon>
        <taxon>Enterobacterales</taxon>
        <taxon>Enterobacteriaceae</taxon>
        <taxon>Citrobacter</taxon>
    </lineage>
</organism>
<accession>A0ABT1BD54</accession>
<feature type="domain" description="EAL" evidence="1">
    <location>
        <begin position="1"/>
        <end position="228"/>
    </location>
</feature>
<protein>
    <submittedName>
        <fullName evidence="2">EAL domain-containing protein</fullName>
    </submittedName>
</protein>
<sequence>MHYHFIAEPMRDTTDKLLGVEMSARFVSDTVLPLYPELIISAWNSEQKRNFMLEQIRLIAEKRDWFENHNLFCTLNLIEEMALLAIGDPIIKSALRAMPFIALELSERFLTNTLCLNDLLINSLCGGPNALWLGDLGSGSVGASPLVCGQFDVVKLDRGFFLEQVEKPMFPVLIKNIREYCSRIAVEGVETARLIDEAGAAGVWVMQGTLFPSVAFTDVDTLLLPSLYH</sequence>
<dbReference type="EMBL" id="JAJJVQ010000008">
    <property type="protein sequence ID" value="MCO5783805.1"/>
    <property type="molecule type" value="Genomic_DNA"/>
</dbReference>
<dbReference type="RefSeq" id="WP_252838826.1">
    <property type="nucleotide sequence ID" value="NZ_JAJJVQ010000008.1"/>
</dbReference>
<evidence type="ECO:0000313" key="2">
    <source>
        <dbReference type="EMBL" id="MCO5783805.1"/>
    </source>
</evidence>
<dbReference type="Proteomes" id="UP001139290">
    <property type="component" value="Unassembled WGS sequence"/>
</dbReference>
<reference evidence="2" key="1">
    <citation type="submission" date="2021-11" db="EMBL/GenBank/DDBJ databases">
        <title>Citrobacter meridianamericanus sp. nov. isolated from soil.</title>
        <authorList>
            <person name="Furlan J.P.R."/>
            <person name="Stehling E.G."/>
        </authorList>
    </citation>
    <scope>NUCLEOTIDE SEQUENCE</scope>
    <source>
        <strain evidence="2">BR102</strain>
    </source>
</reference>
<gene>
    <name evidence="2" type="ORF">LOD26_21160</name>
</gene>
<dbReference type="Gene3D" id="3.20.20.450">
    <property type="entry name" value="EAL domain"/>
    <property type="match status" value="1"/>
</dbReference>
<comment type="caution">
    <text evidence="2">The sequence shown here is derived from an EMBL/GenBank/DDBJ whole genome shotgun (WGS) entry which is preliminary data.</text>
</comment>
<evidence type="ECO:0000313" key="3">
    <source>
        <dbReference type="Proteomes" id="UP001139290"/>
    </source>
</evidence>
<dbReference type="InterPro" id="IPR001633">
    <property type="entry name" value="EAL_dom"/>
</dbReference>
<dbReference type="PROSITE" id="PS50883">
    <property type="entry name" value="EAL"/>
    <property type="match status" value="1"/>
</dbReference>
<name>A0ABT1BD54_9ENTR</name>
<evidence type="ECO:0000259" key="1">
    <source>
        <dbReference type="PROSITE" id="PS50883"/>
    </source>
</evidence>
<keyword evidence="3" id="KW-1185">Reference proteome</keyword>